<evidence type="ECO:0000256" key="10">
    <source>
        <dbReference type="PIRSR" id="PIRSR000103-1"/>
    </source>
</evidence>
<evidence type="ECO:0000256" key="6">
    <source>
        <dbReference type="ARBA" id="ARBA00037979"/>
    </source>
</evidence>
<feature type="active site" evidence="10">
    <location>
        <position position="181"/>
    </location>
</feature>
<comment type="catalytic activity">
    <reaction evidence="9">
        <text>L-threonate + NAD(+) = 2-dehydro-L-erythronate + NADH + H(+)</text>
        <dbReference type="Rhea" id="RHEA:52548"/>
        <dbReference type="ChEBI" id="CHEBI:15378"/>
        <dbReference type="ChEBI" id="CHEBI:57540"/>
        <dbReference type="ChEBI" id="CHEBI:57561"/>
        <dbReference type="ChEBI" id="CHEBI:57945"/>
        <dbReference type="ChEBI" id="CHEBI:136669"/>
        <dbReference type="EC" id="1.1.1.411"/>
    </reaction>
</comment>
<dbReference type="Pfam" id="PF14833">
    <property type="entry name" value="NAD_binding_11"/>
    <property type="match status" value="1"/>
</dbReference>
<evidence type="ECO:0000256" key="1">
    <source>
        <dbReference type="ARBA" id="ARBA00022857"/>
    </source>
</evidence>
<dbReference type="Gene3D" id="1.10.1040.10">
    <property type="entry name" value="N-(1-d-carboxylethyl)-l-norvaline Dehydrogenase, domain 2"/>
    <property type="match status" value="1"/>
</dbReference>
<dbReference type="InterPro" id="IPR050006">
    <property type="entry name" value="LtnD"/>
</dbReference>
<evidence type="ECO:0000256" key="4">
    <source>
        <dbReference type="ARBA" id="ARBA00023277"/>
    </source>
</evidence>
<evidence type="ECO:0000259" key="12">
    <source>
        <dbReference type="Pfam" id="PF14833"/>
    </source>
</evidence>
<dbReference type="Gene3D" id="3.40.50.720">
    <property type="entry name" value="NAD(P)-binding Rossmann-like Domain"/>
    <property type="match status" value="1"/>
</dbReference>
<evidence type="ECO:0000259" key="11">
    <source>
        <dbReference type="Pfam" id="PF03446"/>
    </source>
</evidence>
<keyword evidence="14" id="KW-1185">Reference proteome</keyword>
<sequence length="309" mass="32347">MTGQNAARPATRVAVIGLGSMGYGMATTLLRHGFDVVGYDVSSQILSRFEQDGGHRAASLAAAVAGAQIVVCVVVNAAQTREVLLGQGGCLDAMEPGAVFLSSATLAPEEARAFAAEVEAKGRAYLDAPISGGAQRAAAGELTILVSGAQETLSAARPVLDAMAERVYELGKAVGDASAFKIVNQLLAGVHIAVACEAMAFAAAQKLDLRRVYEVITHSAGNSWMFENRMPHVLDNDYKPRSMVDIFVKDLGIVMDIARKDRVPVPVASAAMQLFLMTSAAGMGRDDDASVARLFERINGVPVTGGPKE</sequence>
<evidence type="ECO:0000256" key="5">
    <source>
        <dbReference type="ARBA" id="ARBA00037062"/>
    </source>
</evidence>
<dbReference type="OrthoDB" id="9812907at2"/>
<dbReference type="InterPro" id="IPR036291">
    <property type="entry name" value="NAD(P)-bd_dom_sf"/>
</dbReference>
<keyword evidence="4" id="KW-0119">Carbohydrate metabolism</keyword>
<dbReference type="SUPFAM" id="SSF51735">
    <property type="entry name" value="NAD(P)-binding Rossmann-fold domains"/>
    <property type="match status" value="1"/>
</dbReference>
<evidence type="ECO:0000313" key="13">
    <source>
        <dbReference type="EMBL" id="PXW63099.1"/>
    </source>
</evidence>
<dbReference type="EMBL" id="QJJK01000002">
    <property type="protein sequence ID" value="PXW63099.1"/>
    <property type="molecule type" value="Genomic_DNA"/>
</dbReference>
<dbReference type="Pfam" id="PF03446">
    <property type="entry name" value="NAD_binding_2"/>
    <property type="match status" value="1"/>
</dbReference>
<dbReference type="NCBIfam" id="NF043037">
    <property type="entry name" value="ThreonDh"/>
    <property type="match status" value="1"/>
</dbReference>
<evidence type="ECO:0000256" key="3">
    <source>
        <dbReference type="ARBA" id="ARBA00023027"/>
    </source>
</evidence>
<evidence type="ECO:0000256" key="7">
    <source>
        <dbReference type="ARBA" id="ARBA00038870"/>
    </source>
</evidence>
<evidence type="ECO:0000256" key="8">
    <source>
        <dbReference type="ARBA" id="ARBA00039407"/>
    </source>
</evidence>
<keyword evidence="2" id="KW-0560">Oxidoreductase</keyword>
<dbReference type="PIRSF" id="PIRSF000103">
    <property type="entry name" value="HIBADH"/>
    <property type="match status" value="1"/>
</dbReference>
<keyword evidence="3" id="KW-0520">NAD</keyword>
<dbReference type="PANTHER" id="PTHR43060:SF17">
    <property type="entry name" value="L-THREONATE DEHYDROGENASE"/>
    <property type="match status" value="1"/>
</dbReference>
<dbReference type="PANTHER" id="PTHR43060">
    <property type="entry name" value="3-HYDROXYISOBUTYRATE DEHYDROGENASE-LIKE 1, MITOCHONDRIAL-RELATED"/>
    <property type="match status" value="1"/>
</dbReference>
<dbReference type="InterPro" id="IPR006115">
    <property type="entry name" value="6PGDH_NADP-bd"/>
</dbReference>
<dbReference type="InterPro" id="IPR029154">
    <property type="entry name" value="HIBADH-like_NADP-bd"/>
</dbReference>
<dbReference type="AlphaFoldDB" id="A0A2V3UQU1"/>
<dbReference type="SUPFAM" id="SSF48179">
    <property type="entry name" value="6-phosphogluconate dehydrogenase C-terminal domain-like"/>
    <property type="match status" value="1"/>
</dbReference>
<accession>A0A2V3UQU1</accession>
<proteinExistence type="inferred from homology"/>
<gene>
    <name evidence="13" type="ORF">C7450_10214</name>
</gene>
<dbReference type="EC" id="1.1.1.411" evidence="7"/>
<evidence type="ECO:0000256" key="9">
    <source>
        <dbReference type="ARBA" id="ARBA00047312"/>
    </source>
</evidence>
<comment type="caution">
    <text evidence="13">The sequence shown here is derived from an EMBL/GenBank/DDBJ whole genome shotgun (WGS) entry which is preliminary data.</text>
</comment>
<evidence type="ECO:0000313" key="14">
    <source>
        <dbReference type="Proteomes" id="UP000248021"/>
    </source>
</evidence>
<comment type="similarity">
    <text evidence="6">Belongs to the HIBADH-related family. L-threonate dehydrogenase subfamily.</text>
</comment>
<dbReference type="GO" id="GO:0016616">
    <property type="term" value="F:oxidoreductase activity, acting on the CH-OH group of donors, NAD or NADP as acceptor"/>
    <property type="evidence" value="ECO:0007669"/>
    <property type="project" value="InterPro"/>
</dbReference>
<protein>
    <recommendedName>
        <fullName evidence="8">L-threonate dehydrogenase</fullName>
        <ecNumber evidence="7">1.1.1.411</ecNumber>
    </recommendedName>
</protein>
<dbReference type="Proteomes" id="UP000248021">
    <property type="component" value="Unassembled WGS sequence"/>
</dbReference>
<dbReference type="InterPro" id="IPR015815">
    <property type="entry name" value="HIBADH-related"/>
</dbReference>
<dbReference type="RefSeq" id="WP_110373277.1">
    <property type="nucleotide sequence ID" value="NZ_CAKNFM010000002.1"/>
</dbReference>
<dbReference type="GO" id="GO:0050661">
    <property type="term" value="F:NADP binding"/>
    <property type="evidence" value="ECO:0007669"/>
    <property type="project" value="InterPro"/>
</dbReference>
<evidence type="ECO:0000256" key="2">
    <source>
        <dbReference type="ARBA" id="ARBA00023002"/>
    </source>
</evidence>
<organism evidence="13 14">
    <name type="scientific">Chelatococcus asaccharovorans</name>
    <dbReference type="NCBI Taxonomy" id="28210"/>
    <lineage>
        <taxon>Bacteria</taxon>
        <taxon>Pseudomonadati</taxon>
        <taxon>Pseudomonadota</taxon>
        <taxon>Alphaproteobacteria</taxon>
        <taxon>Hyphomicrobiales</taxon>
        <taxon>Chelatococcaceae</taxon>
        <taxon>Chelatococcus</taxon>
    </lineage>
</organism>
<reference evidence="13 14" key="1">
    <citation type="submission" date="2018-05" db="EMBL/GenBank/DDBJ databases">
        <title>Genomic Encyclopedia of Type Strains, Phase IV (KMG-IV): sequencing the most valuable type-strain genomes for metagenomic binning, comparative biology and taxonomic classification.</title>
        <authorList>
            <person name="Goeker M."/>
        </authorList>
    </citation>
    <scope>NUCLEOTIDE SEQUENCE [LARGE SCALE GENOMIC DNA]</scope>
    <source>
        <strain evidence="13 14">DSM 6462</strain>
    </source>
</reference>
<feature type="domain" description="6-phosphogluconate dehydrogenase NADP-binding" evidence="11">
    <location>
        <begin position="12"/>
        <end position="171"/>
    </location>
</feature>
<name>A0A2V3UQU1_9HYPH</name>
<keyword evidence="1" id="KW-0521">NADP</keyword>
<dbReference type="GO" id="GO:0051287">
    <property type="term" value="F:NAD binding"/>
    <property type="evidence" value="ECO:0007669"/>
    <property type="project" value="InterPro"/>
</dbReference>
<dbReference type="InterPro" id="IPR013328">
    <property type="entry name" value="6PGD_dom2"/>
</dbReference>
<feature type="domain" description="3-hydroxyisobutyrate dehydrogenase-like NAD-binding" evidence="12">
    <location>
        <begin position="175"/>
        <end position="294"/>
    </location>
</feature>
<dbReference type="InterPro" id="IPR008927">
    <property type="entry name" value="6-PGluconate_DH-like_C_sf"/>
</dbReference>
<comment type="function">
    <text evidence="5">Catalyzes oxidation of L-threonate to 2-oxo-tetronate. Can use either NAD(+) or NADP(+) as cosubstrate, with a preference for NAD(+).</text>
</comment>